<dbReference type="GO" id="GO:0005634">
    <property type="term" value="C:nucleus"/>
    <property type="evidence" value="ECO:0007669"/>
    <property type="project" value="TreeGrafter"/>
</dbReference>
<evidence type="ECO:0000259" key="5">
    <source>
        <dbReference type="PROSITE" id="PS50089"/>
    </source>
</evidence>
<accession>A0A0K0G3B8</accession>
<dbReference type="WBParaSite" id="SVE_1921900.1">
    <property type="protein sequence ID" value="SVE_1921900.1"/>
    <property type="gene ID" value="SVE_1921900"/>
</dbReference>
<keyword evidence="4" id="KW-0175">Coiled coil</keyword>
<dbReference type="PANTHER" id="PTHR46569:SF1">
    <property type="entry name" value="E3 UBIQUITIN-PROTEIN LIGASE RFWD3-RELATED"/>
    <property type="match status" value="1"/>
</dbReference>
<evidence type="ECO:0000256" key="4">
    <source>
        <dbReference type="SAM" id="Coils"/>
    </source>
</evidence>
<dbReference type="GO" id="GO:0090734">
    <property type="term" value="C:site of DNA damage"/>
    <property type="evidence" value="ECO:0007669"/>
    <property type="project" value="TreeGrafter"/>
</dbReference>
<feature type="coiled-coil region" evidence="4">
    <location>
        <begin position="84"/>
        <end position="152"/>
    </location>
</feature>
<dbReference type="InterPro" id="IPR052639">
    <property type="entry name" value="TRAIP_ubiq-protein_ligase"/>
</dbReference>
<proteinExistence type="predicted"/>
<dbReference type="GO" id="GO:0031297">
    <property type="term" value="P:replication fork processing"/>
    <property type="evidence" value="ECO:0007669"/>
    <property type="project" value="TreeGrafter"/>
</dbReference>
<name>A0A0K0G3B8_STRVS</name>
<keyword evidence="6" id="KW-1185">Reference proteome</keyword>
<evidence type="ECO:0000313" key="7">
    <source>
        <dbReference type="WBParaSite" id="SVE_1921900.1"/>
    </source>
</evidence>
<evidence type="ECO:0000256" key="1">
    <source>
        <dbReference type="ARBA" id="ARBA00022771"/>
    </source>
</evidence>
<dbReference type="Pfam" id="PF13639">
    <property type="entry name" value="zf-RING_2"/>
    <property type="match status" value="1"/>
</dbReference>
<dbReference type="GO" id="GO:0061630">
    <property type="term" value="F:ubiquitin protein ligase activity"/>
    <property type="evidence" value="ECO:0007669"/>
    <property type="project" value="TreeGrafter"/>
</dbReference>
<reference evidence="6" key="1">
    <citation type="submission" date="2014-07" db="EMBL/GenBank/DDBJ databases">
        <authorList>
            <person name="Martin A.A"/>
            <person name="De Silva N."/>
        </authorList>
    </citation>
    <scope>NUCLEOTIDE SEQUENCE</scope>
</reference>
<evidence type="ECO:0000313" key="6">
    <source>
        <dbReference type="Proteomes" id="UP000035680"/>
    </source>
</evidence>
<organism evidence="6 7">
    <name type="scientific">Strongyloides venezuelensis</name>
    <name type="common">Threadworm</name>
    <dbReference type="NCBI Taxonomy" id="75913"/>
    <lineage>
        <taxon>Eukaryota</taxon>
        <taxon>Metazoa</taxon>
        <taxon>Ecdysozoa</taxon>
        <taxon>Nematoda</taxon>
        <taxon>Chromadorea</taxon>
        <taxon>Rhabditida</taxon>
        <taxon>Tylenchina</taxon>
        <taxon>Panagrolaimomorpha</taxon>
        <taxon>Strongyloidoidea</taxon>
        <taxon>Strongyloididae</taxon>
        <taxon>Strongyloides</taxon>
    </lineage>
</organism>
<evidence type="ECO:0000256" key="2">
    <source>
        <dbReference type="ARBA" id="ARBA00022833"/>
    </source>
</evidence>
<keyword evidence="1 3" id="KW-0863">Zinc-finger</keyword>
<dbReference type="PROSITE" id="PS50089">
    <property type="entry name" value="ZF_RING_2"/>
    <property type="match status" value="1"/>
</dbReference>
<dbReference type="SUPFAM" id="SSF57850">
    <property type="entry name" value="RING/U-box"/>
    <property type="match status" value="1"/>
</dbReference>
<sequence length="390" mass="44931">MSLKIHCTICTDDFWSGTVSTCPCGHTFHEECIKKWLEHQRNCPICRQKCTTGKLTTLFFSFTGETSQAMVEEKETNSEYKIKVIKMTRELEITKNKLRQTSNQLDEARSIIKNQSTSLIGFENLQKEYEILSNLASDYQNLKNECKKMVRRIKVSEFYKIVSESRDSIDVSFLDEYVKDEDGSVNVTKLLEAAVKENRRIKKVLIEKQRENNELTRRKAQLESEIQEKEGIINKLRTELTHEENNSNVPNFVLDENSSPNASKIDDDIYIIKETPIYSQLKPTINGSFPKINYEALISIEDDDQTVQNTPDTSILSPSRVSSILDRVIASKNVSNSRMKDVNSTLDQIMDNRASRIKRYNSFLNKNETNSMGNLTRLTCQIQGKKSKYI</sequence>
<protein>
    <submittedName>
        <fullName evidence="7">E3 ubiquitin-protein ligase TRAIP (inferred by orthology to a human protein)</fullName>
    </submittedName>
</protein>
<dbReference type="Gene3D" id="3.30.40.10">
    <property type="entry name" value="Zinc/RING finger domain, C3HC4 (zinc finger)"/>
    <property type="match status" value="1"/>
</dbReference>
<dbReference type="STRING" id="75913.A0A0K0G3B8"/>
<dbReference type="GO" id="GO:0016567">
    <property type="term" value="P:protein ubiquitination"/>
    <property type="evidence" value="ECO:0007669"/>
    <property type="project" value="TreeGrafter"/>
</dbReference>
<dbReference type="PANTHER" id="PTHR46569">
    <property type="entry name" value="E3 UBIQUITIN-PROTEIN LIGASE TRAIP"/>
    <property type="match status" value="1"/>
</dbReference>
<reference evidence="7" key="2">
    <citation type="submission" date="2015-08" db="UniProtKB">
        <authorList>
            <consortium name="WormBaseParasite"/>
        </authorList>
    </citation>
    <scope>IDENTIFICATION</scope>
</reference>
<dbReference type="GO" id="GO:0008270">
    <property type="term" value="F:zinc ion binding"/>
    <property type="evidence" value="ECO:0007669"/>
    <property type="project" value="UniProtKB-KW"/>
</dbReference>
<dbReference type="InterPro" id="IPR001841">
    <property type="entry name" value="Znf_RING"/>
</dbReference>
<dbReference type="InterPro" id="IPR013083">
    <property type="entry name" value="Znf_RING/FYVE/PHD"/>
</dbReference>
<evidence type="ECO:0000256" key="3">
    <source>
        <dbReference type="PROSITE-ProRule" id="PRU00175"/>
    </source>
</evidence>
<dbReference type="SMART" id="SM00184">
    <property type="entry name" value="RING"/>
    <property type="match status" value="1"/>
</dbReference>
<keyword evidence="1 3" id="KW-0479">Metal-binding</keyword>
<feature type="domain" description="RING-type" evidence="5">
    <location>
        <begin position="7"/>
        <end position="47"/>
    </location>
</feature>
<keyword evidence="2" id="KW-0862">Zinc</keyword>
<feature type="coiled-coil region" evidence="4">
    <location>
        <begin position="191"/>
        <end position="246"/>
    </location>
</feature>
<dbReference type="AlphaFoldDB" id="A0A0K0G3B8"/>
<dbReference type="Proteomes" id="UP000035680">
    <property type="component" value="Unassembled WGS sequence"/>
</dbReference>